<evidence type="ECO:0000313" key="3">
    <source>
        <dbReference type="EMBL" id="KAG6522808.1"/>
    </source>
</evidence>
<name>A0A8J5LPB7_ZINOF</name>
<evidence type="ECO:0000256" key="2">
    <source>
        <dbReference type="SAM" id="MobiDB-lite"/>
    </source>
</evidence>
<evidence type="ECO:0000256" key="1">
    <source>
        <dbReference type="SAM" id="Coils"/>
    </source>
</evidence>
<feature type="region of interest" description="Disordered" evidence="2">
    <location>
        <begin position="1"/>
        <end position="43"/>
    </location>
</feature>
<evidence type="ECO:0000313" key="4">
    <source>
        <dbReference type="Proteomes" id="UP000734854"/>
    </source>
</evidence>
<comment type="caution">
    <text evidence="3">The sequence shown here is derived from an EMBL/GenBank/DDBJ whole genome shotgun (WGS) entry which is preliminary data.</text>
</comment>
<dbReference type="Proteomes" id="UP000734854">
    <property type="component" value="Unassembled WGS sequence"/>
</dbReference>
<keyword evidence="4" id="KW-1185">Reference proteome</keyword>
<proteinExistence type="predicted"/>
<dbReference type="GO" id="GO:0010497">
    <property type="term" value="P:plasmodesmata-mediated intercellular transport"/>
    <property type="evidence" value="ECO:0007669"/>
    <property type="project" value="InterPro"/>
</dbReference>
<dbReference type="EMBL" id="JACMSC010000005">
    <property type="protein sequence ID" value="KAG6522808.1"/>
    <property type="molecule type" value="Genomic_DNA"/>
</dbReference>
<reference evidence="3 4" key="1">
    <citation type="submission" date="2020-08" db="EMBL/GenBank/DDBJ databases">
        <title>Plant Genome Project.</title>
        <authorList>
            <person name="Zhang R.-G."/>
        </authorList>
    </citation>
    <scope>NUCLEOTIDE SEQUENCE [LARGE SCALE GENOMIC DNA]</scope>
    <source>
        <tissue evidence="3">Rhizome</tissue>
    </source>
</reference>
<dbReference type="InterPro" id="IPR040289">
    <property type="entry name" value="MBP2C"/>
</dbReference>
<feature type="compositionally biased region" description="Gly residues" evidence="2">
    <location>
        <begin position="1"/>
        <end position="11"/>
    </location>
</feature>
<sequence length="335" mass="37040">MASIRTGGGARAPGKRPPKHASSSSTLSPPRPSCDNANGEEGGANVDRVLFKNLVDMVPLVESLMDRKPNPSFRRRASVVYTPTPQPRKVVDQNGKVNAQPHSTKKQIDRGDDVANKEPDKLDAISGLSSFSSTSLLSEELVKNGEELKMLREQFEELQKKFLEKDEALRALKDTIAEMNGVNETLRELKQQSMEKDSLMTNTNLQLTNTEIKLEERQAALEKLELEVTESNSKIEELQGVLDSTNFEITAFLKFFNELSKICLDAASDASATFGSVDHLPHIDDIDELDIHEMEEARLTYIAAVATAKENPSEESLAAAAEARFQLQSLVMNCH</sequence>
<gene>
    <name evidence="3" type="ORF">ZIOFF_019963</name>
</gene>
<protein>
    <submittedName>
        <fullName evidence="3">Uncharacterized protein</fullName>
    </submittedName>
</protein>
<dbReference type="PANTHER" id="PTHR35502:SF2">
    <property type="entry name" value="PROTEIN MICROTUBULE BINDING PROTEIN 2C"/>
    <property type="match status" value="1"/>
</dbReference>
<organism evidence="3 4">
    <name type="scientific">Zingiber officinale</name>
    <name type="common">Ginger</name>
    <name type="synonym">Amomum zingiber</name>
    <dbReference type="NCBI Taxonomy" id="94328"/>
    <lineage>
        <taxon>Eukaryota</taxon>
        <taxon>Viridiplantae</taxon>
        <taxon>Streptophyta</taxon>
        <taxon>Embryophyta</taxon>
        <taxon>Tracheophyta</taxon>
        <taxon>Spermatophyta</taxon>
        <taxon>Magnoliopsida</taxon>
        <taxon>Liliopsida</taxon>
        <taxon>Zingiberales</taxon>
        <taxon>Zingiberaceae</taxon>
        <taxon>Zingiber</taxon>
    </lineage>
</organism>
<dbReference type="PANTHER" id="PTHR35502">
    <property type="entry name" value="PROTEIN MICROTUBULE BINDING PROTEIN 2C"/>
    <property type="match status" value="1"/>
</dbReference>
<dbReference type="GO" id="GO:0008017">
    <property type="term" value="F:microtubule binding"/>
    <property type="evidence" value="ECO:0007669"/>
    <property type="project" value="InterPro"/>
</dbReference>
<feature type="compositionally biased region" description="Basic and acidic residues" evidence="2">
    <location>
        <begin position="106"/>
        <end position="117"/>
    </location>
</feature>
<feature type="coiled-coil region" evidence="1">
    <location>
        <begin position="141"/>
        <end position="241"/>
    </location>
</feature>
<dbReference type="OrthoDB" id="1915670at2759"/>
<accession>A0A8J5LPB7</accession>
<dbReference type="AlphaFoldDB" id="A0A8J5LPB7"/>
<feature type="region of interest" description="Disordered" evidence="2">
    <location>
        <begin position="96"/>
        <end position="117"/>
    </location>
</feature>
<keyword evidence="1" id="KW-0175">Coiled coil</keyword>